<feature type="coiled-coil region" evidence="2">
    <location>
        <begin position="121"/>
        <end position="216"/>
    </location>
</feature>
<dbReference type="EMBL" id="FO082269">
    <property type="protein sequence ID" value="CCO18024.1"/>
    <property type="molecule type" value="Genomic_DNA"/>
</dbReference>
<evidence type="ECO:0000313" key="5">
    <source>
        <dbReference type="Proteomes" id="UP000198341"/>
    </source>
</evidence>
<evidence type="ECO:0000256" key="2">
    <source>
        <dbReference type="SAM" id="Coils"/>
    </source>
</evidence>
<dbReference type="InterPro" id="IPR007157">
    <property type="entry name" value="PspA_VIPP1"/>
</dbReference>
<gene>
    <name evidence="4" type="ordered locus">Bathy10g02730</name>
</gene>
<dbReference type="RefSeq" id="XP_007510491.1">
    <property type="nucleotide sequence ID" value="XM_007510429.1"/>
</dbReference>
<dbReference type="Proteomes" id="UP000198341">
    <property type="component" value="Chromosome 10"/>
</dbReference>
<dbReference type="Pfam" id="PF04012">
    <property type="entry name" value="PspA_IM30"/>
    <property type="match status" value="1"/>
</dbReference>
<dbReference type="GeneID" id="19013348"/>
<keyword evidence="5" id="KW-1185">Reference proteome</keyword>
<organism evidence="4 5">
    <name type="scientific">Bathycoccus prasinos</name>
    <dbReference type="NCBI Taxonomy" id="41875"/>
    <lineage>
        <taxon>Eukaryota</taxon>
        <taxon>Viridiplantae</taxon>
        <taxon>Chlorophyta</taxon>
        <taxon>Mamiellophyceae</taxon>
        <taxon>Mamiellales</taxon>
        <taxon>Bathycoccaceae</taxon>
        <taxon>Bathycoccus</taxon>
    </lineage>
</organism>
<dbReference type="KEGG" id="bpg:Bathy10g02730"/>
<dbReference type="AlphaFoldDB" id="K8EJ56"/>
<accession>K8EJ56</accession>
<keyword evidence="2" id="KW-0175">Coiled coil</keyword>
<dbReference type="STRING" id="41875.K8EJ56"/>
<evidence type="ECO:0000256" key="1">
    <source>
        <dbReference type="ARBA" id="ARBA00043985"/>
    </source>
</evidence>
<protein>
    <submittedName>
        <fullName evidence="4">Phage shock protein A, PspA</fullName>
    </submittedName>
</protein>
<name>K8EJ56_9CHLO</name>
<dbReference type="eggNOG" id="ENOG502QSHK">
    <property type="taxonomic scope" value="Eukaryota"/>
</dbReference>
<dbReference type="PANTHER" id="PTHR31088:SF6">
    <property type="entry name" value="PHAGE SHOCK PROTEIN A"/>
    <property type="match status" value="1"/>
</dbReference>
<evidence type="ECO:0000313" key="4">
    <source>
        <dbReference type="EMBL" id="CCO18024.1"/>
    </source>
</evidence>
<sequence>MTMMSNPRTFLSAKSVMRTSRFMTGKNASSSSSSFCVRRRHREDSDSSGVPERRRNSKRAAHSLTVSANLFSRFTRVISSYANALITAAEDPEKILDQTVNEMNGDLIKMRQATAQVMASQKQLENKYNSAQKTADDWYKRAQLAIEKGDDDLAREALTRRKSYQENADGMKENLLLQKEAVEKLVANTRVLETKMAEAKSKKDTLKARAASAKTNKAVADMVQGVSTSSALSAFERMEEKVLAAEAEAEAVGVLTASDALEEQFKMLETGSVEDELNAMKGLKSGSGGGSLPEGRPVSDAIESELEALRKKSQE</sequence>
<feature type="region of interest" description="Disordered" evidence="3">
    <location>
        <begin position="279"/>
        <end position="315"/>
    </location>
</feature>
<reference evidence="4 5" key="1">
    <citation type="submission" date="2011-10" db="EMBL/GenBank/DDBJ databases">
        <authorList>
            <person name="Genoscope - CEA"/>
        </authorList>
    </citation>
    <scope>NUCLEOTIDE SEQUENCE [LARGE SCALE GENOMIC DNA]</scope>
    <source>
        <strain evidence="4 5">RCC 1105</strain>
    </source>
</reference>
<dbReference type="OrthoDB" id="434485at2759"/>
<comment type="similarity">
    <text evidence="1">Belongs to the PspA/Vipp/IM30 family.</text>
</comment>
<evidence type="ECO:0000256" key="3">
    <source>
        <dbReference type="SAM" id="MobiDB-lite"/>
    </source>
</evidence>
<proteinExistence type="inferred from homology"/>
<feature type="region of interest" description="Disordered" evidence="3">
    <location>
        <begin position="22"/>
        <end position="61"/>
    </location>
</feature>
<dbReference type="PANTHER" id="PTHR31088">
    <property type="entry name" value="MEMBRANE-ASSOCIATED PROTEIN VIPP1, CHLOROPLASTIC"/>
    <property type="match status" value="1"/>
</dbReference>